<proteinExistence type="predicted"/>
<name>A0AAD8P9J7_TARER</name>
<keyword evidence="2" id="KW-1185">Reference proteome</keyword>
<dbReference type="EMBL" id="JAUHHV010000001">
    <property type="protein sequence ID" value="KAK1437404.1"/>
    <property type="molecule type" value="Genomic_DNA"/>
</dbReference>
<dbReference type="AlphaFoldDB" id="A0AAD8P9J7"/>
<sequence>MLRICDARCNMQLLTDVVKLVTKASVLFCLQMWSYAFAEEEALGIDQIQSKNEGERCNEDKDCEDYCEIGVCFNHVCWCMR</sequence>
<evidence type="ECO:0000313" key="2">
    <source>
        <dbReference type="Proteomes" id="UP001229421"/>
    </source>
</evidence>
<comment type="caution">
    <text evidence="1">The sequence shown here is derived from an EMBL/GenBank/DDBJ whole genome shotgun (WGS) entry which is preliminary data.</text>
</comment>
<organism evidence="1 2">
    <name type="scientific">Tagetes erecta</name>
    <name type="common">African marigold</name>
    <dbReference type="NCBI Taxonomy" id="13708"/>
    <lineage>
        <taxon>Eukaryota</taxon>
        <taxon>Viridiplantae</taxon>
        <taxon>Streptophyta</taxon>
        <taxon>Embryophyta</taxon>
        <taxon>Tracheophyta</taxon>
        <taxon>Spermatophyta</taxon>
        <taxon>Magnoliopsida</taxon>
        <taxon>eudicotyledons</taxon>
        <taxon>Gunneridae</taxon>
        <taxon>Pentapetalae</taxon>
        <taxon>asterids</taxon>
        <taxon>campanulids</taxon>
        <taxon>Asterales</taxon>
        <taxon>Asteraceae</taxon>
        <taxon>Asteroideae</taxon>
        <taxon>Heliantheae alliance</taxon>
        <taxon>Tageteae</taxon>
        <taxon>Tagetes</taxon>
    </lineage>
</organism>
<dbReference type="Proteomes" id="UP001229421">
    <property type="component" value="Unassembled WGS sequence"/>
</dbReference>
<accession>A0AAD8P9J7</accession>
<reference evidence="1" key="1">
    <citation type="journal article" date="2023" name="bioRxiv">
        <title>Improved chromosome-level genome assembly for marigold (Tagetes erecta).</title>
        <authorList>
            <person name="Jiang F."/>
            <person name="Yuan L."/>
            <person name="Wang S."/>
            <person name="Wang H."/>
            <person name="Xu D."/>
            <person name="Wang A."/>
            <person name="Fan W."/>
        </authorList>
    </citation>
    <scope>NUCLEOTIDE SEQUENCE</scope>
    <source>
        <strain evidence="1">WSJ</strain>
        <tissue evidence="1">Leaf</tissue>
    </source>
</reference>
<evidence type="ECO:0000313" key="1">
    <source>
        <dbReference type="EMBL" id="KAK1437404.1"/>
    </source>
</evidence>
<protein>
    <submittedName>
        <fullName evidence="1">Uncharacterized protein</fullName>
    </submittedName>
</protein>
<gene>
    <name evidence="1" type="ORF">QVD17_03195</name>
</gene>